<name>A0A4Y2FU92_ARAVE</name>
<feature type="domain" description="Cyclin-like" evidence="5">
    <location>
        <begin position="153"/>
        <end position="237"/>
    </location>
</feature>
<dbReference type="AlphaFoldDB" id="A0A4Y2FU92"/>
<dbReference type="Gene3D" id="1.10.472.10">
    <property type="entry name" value="Cyclin-like"/>
    <property type="match status" value="2"/>
</dbReference>
<dbReference type="InterPro" id="IPR048258">
    <property type="entry name" value="Cyclins_cyclin-box"/>
</dbReference>
<evidence type="ECO:0000256" key="4">
    <source>
        <dbReference type="RuleBase" id="RU000383"/>
    </source>
</evidence>
<accession>A0A4Y2FU92</accession>
<dbReference type="PANTHER" id="PTHR10177">
    <property type="entry name" value="CYCLINS"/>
    <property type="match status" value="1"/>
</dbReference>
<reference evidence="7 8" key="1">
    <citation type="journal article" date="2019" name="Sci. Rep.">
        <title>Orb-weaving spider Araneus ventricosus genome elucidates the spidroin gene catalogue.</title>
        <authorList>
            <person name="Kono N."/>
            <person name="Nakamura H."/>
            <person name="Ohtoshi R."/>
            <person name="Moran D.A.P."/>
            <person name="Shinohara A."/>
            <person name="Yoshida Y."/>
            <person name="Fujiwara M."/>
            <person name="Mori M."/>
            <person name="Tomita M."/>
            <person name="Arakawa K."/>
        </authorList>
    </citation>
    <scope>NUCLEOTIDE SEQUENCE [LARGE SCALE GENOMIC DNA]</scope>
</reference>
<evidence type="ECO:0000256" key="2">
    <source>
        <dbReference type="ARBA" id="ARBA00023127"/>
    </source>
</evidence>
<dbReference type="InterPro" id="IPR036915">
    <property type="entry name" value="Cyclin-like_sf"/>
</dbReference>
<comment type="similarity">
    <text evidence="4">Belongs to the cyclin family.</text>
</comment>
<dbReference type="SUPFAM" id="SSF47954">
    <property type="entry name" value="Cyclin-like"/>
    <property type="match status" value="2"/>
</dbReference>
<dbReference type="CDD" id="cd20509">
    <property type="entry name" value="CYCLIN_CCNB1-like_rpt2"/>
    <property type="match status" value="1"/>
</dbReference>
<evidence type="ECO:0000256" key="1">
    <source>
        <dbReference type="ARBA" id="ARBA00022618"/>
    </source>
</evidence>
<evidence type="ECO:0000313" key="8">
    <source>
        <dbReference type="Proteomes" id="UP000499080"/>
    </source>
</evidence>
<dbReference type="CDD" id="cd20507">
    <property type="entry name" value="CYCLIN_CCNB1-like_rpt1"/>
    <property type="match status" value="1"/>
</dbReference>
<dbReference type="SMART" id="SM00385">
    <property type="entry name" value="CYCLIN"/>
    <property type="match status" value="2"/>
</dbReference>
<dbReference type="Pfam" id="PF02984">
    <property type="entry name" value="Cyclin_C"/>
    <property type="match status" value="1"/>
</dbReference>
<gene>
    <name evidence="7" type="primary">CCNB</name>
    <name evidence="7" type="ORF">AVEN_152341_1</name>
</gene>
<protein>
    <submittedName>
        <fullName evidence="7">G2/mitotic-specific cyclin-B</fullName>
    </submittedName>
</protein>
<keyword evidence="2 4" id="KW-0195">Cyclin</keyword>
<sequence length="376" mass="42708">METLRNLENQNVGVKRPLRNAVVRKPLRGLENRVGNVPSKASFRSKVQIASSKENATSKLIKVHAKVKPKEILEDIKELQASLPVLESLPSVRIPDNVENIDADDGENPQLVSCYINDIYIYMRMLEARFPIKLHHLDKQPEVTGKMRAVLIDWLVQVHLRFHLLQETLYMTISIVDRFLQVEKVKRSQLQCAGVTAMFIASKYEEMYAPDISDFVYITDSTYSKSDILKMEKVILRSLDFNLSKPLPLHFLRRNSKAGNVDATVHGLAKFIMELTLPDYDMAHYLPSEIAAASLYLSLKLLADSPWSETLAYYSGYSENEILPIVKKLCKILKESETSKLQAIRVKYSSSKLFKVSTLPQLKSPLVIELASSVNN</sequence>
<dbReference type="InterPro" id="IPR006671">
    <property type="entry name" value="Cyclin_N"/>
</dbReference>
<dbReference type="OrthoDB" id="5590282at2759"/>
<evidence type="ECO:0000259" key="6">
    <source>
        <dbReference type="SMART" id="SM01332"/>
    </source>
</evidence>
<dbReference type="FunFam" id="1.10.472.10:FF:000001">
    <property type="entry name" value="G2/mitotic-specific cyclin"/>
    <property type="match status" value="1"/>
</dbReference>
<feature type="domain" description="Cyclin-like" evidence="5">
    <location>
        <begin position="250"/>
        <end position="331"/>
    </location>
</feature>
<comment type="caution">
    <text evidence="7">The sequence shown here is derived from an EMBL/GenBank/DDBJ whole genome shotgun (WGS) entry which is preliminary data.</text>
</comment>
<evidence type="ECO:0000313" key="7">
    <source>
        <dbReference type="EMBL" id="GBM45090.1"/>
    </source>
</evidence>
<organism evidence="7 8">
    <name type="scientific">Araneus ventricosus</name>
    <name type="common">Orbweaver spider</name>
    <name type="synonym">Epeira ventricosa</name>
    <dbReference type="NCBI Taxonomy" id="182803"/>
    <lineage>
        <taxon>Eukaryota</taxon>
        <taxon>Metazoa</taxon>
        <taxon>Ecdysozoa</taxon>
        <taxon>Arthropoda</taxon>
        <taxon>Chelicerata</taxon>
        <taxon>Arachnida</taxon>
        <taxon>Araneae</taxon>
        <taxon>Araneomorphae</taxon>
        <taxon>Entelegynae</taxon>
        <taxon>Araneoidea</taxon>
        <taxon>Araneidae</taxon>
        <taxon>Araneus</taxon>
    </lineage>
</organism>
<dbReference type="GO" id="GO:0051301">
    <property type="term" value="P:cell division"/>
    <property type="evidence" value="ECO:0007669"/>
    <property type="project" value="UniProtKB-KW"/>
</dbReference>
<dbReference type="SMART" id="SM01332">
    <property type="entry name" value="Cyclin_C"/>
    <property type="match status" value="1"/>
</dbReference>
<dbReference type="Proteomes" id="UP000499080">
    <property type="component" value="Unassembled WGS sequence"/>
</dbReference>
<keyword evidence="3" id="KW-0131">Cell cycle</keyword>
<dbReference type="EMBL" id="BGPR01001088">
    <property type="protein sequence ID" value="GBM45090.1"/>
    <property type="molecule type" value="Genomic_DNA"/>
</dbReference>
<dbReference type="GO" id="GO:0016538">
    <property type="term" value="F:cyclin-dependent protein serine/threonine kinase regulator activity"/>
    <property type="evidence" value="ECO:0007669"/>
    <property type="project" value="InterPro"/>
</dbReference>
<dbReference type="Pfam" id="PF00134">
    <property type="entry name" value="Cyclin_N"/>
    <property type="match status" value="1"/>
</dbReference>
<dbReference type="InterPro" id="IPR039361">
    <property type="entry name" value="Cyclin"/>
</dbReference>
<dbReference type="InterPro" id="IPR046965">
    <property type="entry name" value="Cyclin_A/B-like"/>
</dbReference>
<proteinExistence type="inferred from homology"/>
<dbReference type="GO" id="GO:0044772">
    <property type="term" value="P:mitotic cell cycle phase transition"/>
    <property type="evidence" value="ECO:0007669"/>
    <property type="project" value="InterPro"/>
</dbReference>
<dbReference type="InterPro" id="IPR013763">
    <property type="entry name" value="Cyclin-like_dom"/>
</dbReference>
<dbReference type="PROSITE" id="PS00292">
    <property type="entry name" value="CYCLINS"/>
    <property type="match status" value="1"/>
</dbReference>
<dbReference type="PIRSF" id="PIRSF001771">
    <property type="entry name" value="Cyclin_A_B_D_E"/>
    <property type="match status" value="1"/>
</dbReference>
<keyword evidence="8" id="KW-1185">Reference proteome</keyword>
<evidence type="ECO:0000256" key="3">
    <source>
        <dbReference type="ARBA" id="ARBA00023306"/>
    </source>
</evidence>
<feature type="domain" description="Cyclin C-terminal" evidence="6">
    <location>
        <begin position="246"/>
        <end position="362"/>
    </location>
</feature>
<dbReference type="InterPro" id="IPR004367">
    <property type="entry name" value="Cyclin_C-dom"/>
</dbReference>
<evidence type="ECO:0000259" key="5">
    <source>
        <dbReference type="SMART" id="SM00385"/>
    </source>
</evidence>
<keyword evidence="1" id="KW-0132">Cell division</keyword>